<dbReference type="HOGENOM" id="CLU_191158_1_0_2"/>
<name>F8AG61_PYRYC</name>
<evidence type="ECO:0000256" key="1">
    <source>
        <dbReference type="SAM" id="Phobius"/>
    </source>
</evidence>
<accession>F8AG61</accession>
<keyword evidence="1" id="KW-0472">Membrane</keyword>
<sequence>MRLPLRFFLRLPLLLFKLAGLVGVINRGKRRFRKVLIESGLPKDVVEGLVEKFDPTRPLKKAFRKFIYWP</sequence>
<dbReference type="Proteomes" id="UP000008386">
    <property type="component" value="Chromosome"/>
</dbReference>
<protein>
    <submittedName>
        <fullName evidence="2">Uncharacterized protein</fullName>
    </submittedName>
</protein>
<dbReference type="STRING" id="529709.PYCH_01950"/>
<proteinExistence type="predicted"/>
<keyword evidence="1" id="KW-1133">Transmembrane helix</keyword>
<organism evidence="2 3">
    <name type="scientific">Pyrococcus yayanosii (strain CH1 / JCM 16557)</name>
    <dbReference type="NCBI Taxonomy" id="529709"/>
    <lineage>
        <taxon>Archaea</taxon>
        <taxon>Methanobacteriati</taxon>
        <taxon>Methanobacteriota</taxon>
        <taxon>Thermococci</taxon>
        <taxon>Thermococcales</taxon>
        <taxon>Thermococcaceae</taxon>
        <taxon>Pyrococcus</taxon>
    </lineage>
</organism>
<keyword evidence="3" id="KW-1185">Reference proteome</keyword>
<keyword evidence="1" id="KW-0812">Transmembrane</keyword>
<feature type="transmembrane region" description="Helical" evidence="1">
    <location>
        <begin position="6"/>
        <end position="25"/>
    </location>
</feature>
<reference evidence="2 3" key="1">
    <citation type="journal article" date="2011" name="J. Bacteriol.">
        <title>Complete genome sequence of the obligate piezophilic hyperthermophilic archaeon Pyrococcus yayanosii CH1.</title>
        <authorList>
            <person name="Jun X."/>
            <person name="Lupeng L."/>
            <person name="Minjuan X."/>
            <person name="Oger P."/>
            <person name="Fengping W."/>
            <person name="Jebbar M."/>
            <person name="Xiang X."/>
        </authorList>
    </citation>
    <scope>NUCLEOTIDE SEQUENCE [LARGE SCALE GENOMIC DNA]</scope>
    <source>
        <strain evidence="3">CH1 / JCM 16557</strain>
    </source>
</reference>
<evidence type="ECO:0000313" key="2">
    <source>
        <dbReference type="EMBL" id="AEH23897.1"/>
    </source>
</evidence>
<dbReference type="AlphaFoldDB" id="F8AG61"/>
<dbReference type="OrthoDB" id="102487at2157"/>
<dbReference type="eggNOG" id="arCOG09827">
    <property type="taxonomic scope" value="Archaea"/>
</dbReference>
<gene>
    <name evidence="2" type="ordered locus">PYCH_01950</name>
</gene>
<evidence type="ECO:0000313" key="3">
    <source>
        <dbReference type="Proteomes" id="UP000008386"/>
    </source>
</evidence>
<dbReference type="KEGG" id="pya:PYCH_01950"/>
<dbReference type="EMBL" id="CP002779">
    <property type="protein sequence ID" value="AEH23897.1"/>
    <property type="molecule type" value="Genomic_DNA"/>
</dbReference>